<dbReference type="Pfam" id="PF00419">
    <property type="entry name" value="Fimbrial"/>
    <property type="match status" value="1"/>
</dbReference>
<dbReference type="PANTHER" id="PTHR33420">
    <property type="entry name" value="FIMBRIAL SUBUNIT ELFA-RELATED"/>
    <property type="match status" value="1"/>
</dbReference>
<dbReference type="InterPro" id="IPR036937">
    <property type="entry name" value="Adhesion_dom_fimbrial_sf"/>
</dbReference>
<sequence length="383" mass="42552">MKLYRIMMLIVTLLTVNYANAADEYLIGSAQTQINLTLPSGHTITKARDNWTPLPSARGNGVNQNPNFWGAHESPALRPTSTIEAQILLEPTGYTFNGLPIFKIPGNDYIGIVVYIGDTRKETGFTNTNKTWQRVFSYGGNSSRYQGMNVFFRSVMYDIPQERIPGQTVVPALTNDLLVGYVRSQAIYANAGTNGVRNGISKEIPIYLKPYNINYTISSCTMTSPETITVKMPTISKRSLDNAPVHRGLPEVFAGFFDVSVNQCGVFDNNGAFLRNDITSVRITFTDATDPSNEGSYLNLTKNSTAKGVGIRIYPVDGPFWQYQDWWIKFGPDTARINDSQKGLNYNPTTRDVAQRFIVKYAKIGDVTPGTVNATATFTFSYQ</sequence>
<accession>A0ABV6GYD1</accession>
<dbReference type="SUPFAM" id="SSF49401">
    <property type="entry name" value="Bacterial adhesins"/>
    <property type="match status" value="1"/>
</dbReference>
<dbReference type="InterPro" id="IPR000259">
    <property type="entry name" value="Adhesion_dom_fimbrial"/>
</dbReference>
<organism evidence="3 4">
    <name type="scientific">Gallibacterium trehalosifermentans</name>
    <dbReference type="NCBI Taxonomy" id="516935"/>
    <lineage>
        <taxon>Bacteria</taxon>
        <taxon>Pseudomonadati</taxon>
        <taxon>Pseudomonadota</taxon>
        <taxon>Gammaproteobacteria</taxon>
        <taxon>Pasteurellales</taxon>
        <taxon>Pasteurellaceae</taxon>
        <taxon>Gallibacterium</taxon>
    </lineage>
</organism>
<dbReference type="RefSeq" id="WP_382368224.1">
    <property type="nucleotide sequence ID" value="NZ_JBHLWB010000001.1"/>
</dbReference>
<gene>
    <name evidence="3" type="ORF">ACFFHK_01475</name>
</gene>
<proteinExistence type="predicted"/>
<reference evidence="3 4" key="1">
    <citation type="submission" date="2024-09" db="EMBL/GenBank/DDBJ databases">
        <authorList>
            <person name="Sun Q."/>
            <person name="Mori K."/>
        </authorList>
    </citation>
    <scope>NUCLEOTIDE SEQUENCE [LARGE SCALE GENOMIC DNA]</scope>
    <source>
        <strain evidence="3 4">CCM 7539</strain>
    </source>
</reference>
<dbReference type="InterPro" id="IPR008966">
    <property type="entry name" value="Adhesion_dom_sf"/>
</dbReference>
<feature type="signal peptide" evidence="1">
    <location>
        <begin position="1"/>
        <end position="21"/>
    </location>
</feature>
<dbReference type="InterPro" id="IPR050263">
    <property type="entry name" value="Bact_Fimbrial_Adh_Pro"/>
</dbReference>
<dbReference type="EMBL" id="JBHLWB010000001">
    <property type="protein sequence ID" value="MFC0308376.1"/>
    <property type="molecule type" value="Genomic_DNA"/>
</dbReference>
<comment type="caution">
    <text evidence="3">The sequence shown here is derived from an EMBL/GenBank/DDBJ whole genome shotgun (WGS) entry which is preliminary data.</text>
</comment>
<name>A0ABV6GYD1_9PAST</name>
<evidence type="ECO:0000256" key="1">
    <source>
        <dbReference type="SAM" id="SignalP"/>
    </source>
</evidence>
<dbReference type="Proteomes" id="UP001589767">
    <property type="component" value="Unassembled WGS sequence"/>
</dbReference>
<protein>
    <submittedName>
        <fullName evidence="3">Fimbrial protein</fullName>
    </submittedName>
</protein>
<dbReference type="Gene3D" id="2.60.40.1090">
    <property type="entry name" value="Fimbrial-type adhesion domain"/>
    <property type="match status" value="1"/>
</dbReference>
<evidence type="ECO:0000313" key="4">
    <source>
        <dbReference type="Proteomes" id="UP001589767"/>
    </source>
</evidence>
<feature type="domain" description="Fimbrial-type adhesion" evidence="2">
    <location>
        <begin position="218"/>
        <end position="383"/>
    </location>
</feature>
<evidence type="ECO:0000259" key="2">
    <source>
        <dbReference type="Pfam" id="PF00419"/>
    </source>
</evidence>
<evidence type="ECO:0000313" key="3">
    <source>
        <dbReference type="EMBL" id="MFC0308376.1"/>
    </source>
</evidence>
<dbReference type="PANTHER" id="PTHR33420:SF26">
    <property type="entry name" value="FIMBRIAL SUBUNIT"/>
    <property type="match status" value="1"/>
</dbReference>
<keyword evidence="1" id="KW-0732">Signal</keyword>
<dbReference type="Gene3D" id="2.60.40.1410">
    <property type="entry name" value="Bacterial adhesins - F17c-type"/>
    <property type="match status" value="1"/>
</dbReference>
<feature type="chain" id="PRO_5045297136" evidence="1">
    <location>
        <begin position="22"/>
        <end position="383"/>
    </location>
</feature>
<keyword evidence="4" id="KW-1185">Reference proteome</keyword>